<keyword evidence="5" id="KW-1185">Reference proteome</keyword>
<dbReference type="Gene3D" id="3.40.50.1820">
    <property type="entry name" value="alpha/beta hydrolase"/>
    <property type="match status" value="1"/>
</dbReference>
<evidence type="ECO:0000256" key="1">
    <source>
        <dbReference type="ARBA" id="ARBA00008645"/>
    </source>
</evidence>
<evidence type="ECO:0000313" key="5">
    <source>
        <dbReference type="Proteomes" id="UP000189981"/>
    </source>
</evidence>
<keyword evidence="2" id="KW-0378">Hydrolase</keyword>
<dbReference type="STRING" id="572036.SAMN05661099_0354"/>
<dbReference type="Proteomes" id="UP000189981">
    <property type="component" value="Unassembled WGS sequence"/>
</dbReference>
<dbReference type="PANTHER" id="PTHR43039">
    <property type="entry name" value="ESTERASE-RELATED"/>
    <property type="match status" value="1"/>
</dbReference>
<reference evidence="5" key="1">
    <citation type="submission" date="2017-02" db="EMBL/GenBank/DDBJ databases">
        <authorList>
            <person name="Varghese N."/>
            <person name="Submissions S."/>
        </authorList>
    </citation>
    <scope>NUCLEOTIDE SEQUENCE [LARGE SCALE GENOMIC DNA]</scope>
    <source>
        <strain evidence="5">DSM 22385</strain>
    </source>
</reference>
<dbReference type="EMBL" id="FUYR01000001">
    <property type="protein sequence ID" value="SKB30280.1"/>
    <property type="molecule type" value="Genomic_DNA"/>
</dbReference>
<accession>A0A1T5A5Q1</accession>
<dbReference type="GO" id="GO:0016787">
    <property type="term" value="F:hydrolase activity"/>
    <property type="evidence" value="ECO:0007669"/>
    <property type="project" value="UniProtKB-KW"/>
</dbReference>
<dbReference type="SUPFAM" id="SSF53474">
    <property type="entry name" value="alpha/beta-Hydrolases"/>
    <property type="match status" value="1"/>
</dbReference>
<evidence type="ECO:0000256" key="2">
    <source>
        <dbReference type="ARBA" id="ARBA00022801"/>
    </source>
</evidence>
<organism evidence="4 5">
    <name type="scientific">Daejeonella lutea</name>
    <dbReference type="NCBI Taxonomy" id="572036"/>
    <lineage>
        <taxon>Bacteria</taxon>
        <taxon>Pseudomonadati</taxon>
        <taxon>Bacteroidota</taxon>
        <taxon>Sphingobacteriia</taxon>
        <taxon>Sphingobacteriales</taxon>
        <taxon>Sphingobacteriaceae</taxon>
        <taxon>Daejeonella</taxon>
    </lineage>
</organism>
<proteinExistence type="inferred from homology"/>
<gene>
    <name evidence="4" type="ORF">SAMN05661099_0354</name>
</gene>
<sequence>MFMNSELVKKHKISIEGNKNAAQTIVFAHGFGTDQTAWDKVKKAFAADYKLLLYDNVGGGSSDMAAFSPIKYSTLYTYADDLLAIANEFELKNAIIVAHSVSGMIALLAAIKAPHHFSKMIFIGASPRYLNDSGYIGGFTQEALDSMYETMRTNYYAWVSGFSAAAMGNADKPELGQGFAVTLGAIRPDIALSVAKVIFESDVRNRLKEINKEILLIHAHNDIAVPVEVAEYLHENISGSKLVFVDAEGHFPHISAPQEVISAIKDFIE</sequence>
<dbReference type="Pfam" id="PF12697">
    <property type="entry name" value="Abhydrolase_6"/>
    <property type="match status" value="1"/>
</dbReference>
<dbReference type="InterPro" id="IPR029058">
    <property type="entry name" value="AB_hydrolase_fold"/>
</dbReference>
<protein>
    <submittedName>
        <fullName evidence="4">Pimeloyl-ACP methyl ester carboxylesterase</fullName>
    </submittedName>
</protein>
<dbReference type="InterPro" id="IPR000073">
    <property type="entry name" value="AB_hydrolase_1"/>
</dbReference>
<dbReference type="AlphaFoldDB" id="A0A1T5A5Q1"/>
<name>A0A1T5A5Q1_9SPHI</name>
<evidence type="ECO:0000259" key="3">
    <source>
        <dbReference type="Pfam" id="PF12697"/>
    </source>
</evidence>
<dbReference type="FunFam" id="3.40.50.1820:FF:000042">
    <property type="entry name" value="probable strigolactone esterase DAD2"/>
    <property type="match status" value="1"/>
</dbReference>
<feature type="domain" description="AB hydrolase-1" evidence="3">
    <location>
        <begin position="25"/>
        <end position="262"/>
    </location>
</feature>
<evidence type="ECO:0000313" key="4">
    <source>
        <dbReference type="EMBL" id="SKB30280.1"/>
    </source>
</evidence>
<comment type="similarity">
    <text evidence="1">Belongs to the AB hydrolase superfamily.</text>
</comment>
<dbReference type="PRINTS" id="PR00111">
    <property type="entry name" value="ABHYDROLASE"/>
</dbReference>